<dbReference type="InterPro" id="IPR053793">
    <property type="entry name" value="PB1-like"/>
</dbReference>
<feature type="compositionally biased region" description="Low complexity" evidence="12">
    <location>
        <begin position="1"/>
        <end position="40"/>
    </location>
</feature>
<evidence type="ECO:0000256" key="12">
    <source>
        <dbReference type="SAM" id="MobiDB-lite"/>
    </source>
</evidence>
<dbReference type="GO" id="GO:0009734">
    <property type="term" value="P:auxin-activated signaling pathway"/>
    <property type="evidence" value="ECO:0007669"/>
    <property type="project" value="UniProtKB-UniRule"/>
</dbReference>
<comment type="subcellular location">
    <subcellularLocation>
        <location evidence="1 11">Nucleus</location>
    </subcellularLocation>
</comment>
<evidence type="ECO:0000259" key="13">
    <source>
        <dbReference type="PROSITE" id="PS51745"/>
    </source>
</evidence>
<evidence type="ECO:0000256" key="8">
    <source>
        <dbReference type="ARBA" id="ARBA00023242"/>
    </source>
</evidence>
<dbReference type="InterPro" id="IPR033389">
    <property type="entry name" value="AUX/IAA_dom"/>
</dbReference>
<dbReference type="GO" id="GO:0048364">
    <property type="term" value="P:root development"/>
    <property type="evidence" value="ECO:0007669"/>
    <property type="project" value="UniProtKB-ARBA"/>
</dbReference>
<accession>A0A8S1ZVQ0</accession>
<evidence type="ECO:0000256" key="6">
    <source>
        <dbReference type="ARBA" id="ARBA00023015"/>
    </source>
</evidence>
<dbReference type="Pfam" id="PF02309">
    <property type="entry name" value="AUX_IAA"/>
    <property type="match status" value="1"/>
</dbReference>
<dbReference type="Proteomes" id="UP000682877">
    <property type="component" value="Chromosome 3"/>
</dbReference>
<evidence type="ECO:0000256" key="4">
    <source>
        <dbReference type="ARBA" id="ARBA00011726"/>
    </source>
</evidence>
<evidence type="ECO:0000313" key="15">
    <source>
        <dbReference type="Proteomes" id="UP000682877"/>
    </source>
</evidence>
<comment type="similarity">
    <text evidence="3">Belongs to the SNF5 family.</text>
</comment>
<comment type="subunit">
    <text evidence="4 11">Homodimers and heterodimers.</text>
</comment>
<evidence type="ECO:0000256" key="3">
    <source>
        <dbReference type="ARBA" id="ARBA00010239"/>
    </source>
</evidence>
<keyword evidence="9 11" id="KW-0927">Auxin signaling pathway</keyword>
<evidence type="ECO:0000256" key="10">
    <source>
        <dbReference type="ARBA" id="ARBA00025283"/>
    </source>
</evidence>
<protein>
    <recommendedName>
        <fullName evidence="11">Auxin-responsive protein</fullName>
    </recommendedName>
</protein>
<keyword evidence="5 11" id="KW-0678">Repressor</keyword>
<gene>
    <name evidence="14" type="ORF">AARE701A_LOCUS7450</name>
</gene>
<dbReference type="FunFam" id="3.10.20.90:FF:000247">
    <property type="entry name" value="Auxin-responsive protein"/>
    <property type="match status" value="1"/>
</dbReference>
<comment type="similarity">
    <text evidence="2 11">Belongs to the Aux/IAA family.</text>
</comment>
<evidence type="ECO:0000256" key="5">
    <source>
        <dbReference type="ARBA" id="ARBA00022491"/>
    </source>
</evidence>
<sequence length="397" mass="45099">MEVSNSCSSFSSSSVDSTKPSPSESSVNLSLSLTFPSTSPQREARQDWPPIKSRLRDTLKGRRLIRRGNDTSLFVKVYMEGVPIGRKLDLCAFSGYESLLENLSHMFDTSIICGNRDRKHHVLTYEDKDGDWMMVGDIPWDMFLETVRRLKITRPERMKGLVSTGWKGPVKFRMPTAENLVPIRLDIQFEGQRYKDAFTWNPSDPDNEVVVFAKRTVKDLKLPSAFITQIAQSIQSQLSDFRAYEGQDMYTGEKIIPIKLDLRVNHTLIKDQFLWDLNNFESDPEEFARTLCKDLGVEDPEVGPAVAFAIREQLYEIAIQSVASARESRLSKKGRRGSDHGSASKASGLSMDLMKLFSFKSSVVRKRKDLDVYEPVVDLLTSEEVDALEARAERHAR</sequence>
<dbReference type="Gene3D" id="3.10.20.90">
    <property type="entry name" value="Phosphatidylinositol 3-kinase Catalytic Subunit, Chain A, domain 1"/>
    <property type="match status" value="1"/>
</dbReference>
<evidence type="ECO:0000256" key="9">
    <source>
        <dbReference type="ARBA" id="ARBA00023294"/>
    </source>
</evidence>
<keyword evidence="15" id="KW-1185">Reference proteome</keyword>
<dbReference type="Pfam" id="PF04855">
    <property type="entry name" value="SNF5"/>
    <property type="match status" value="1"/>
</dbReference>
<organism evidence="14 15">
    <name type="scientific">Arabidopsis arenosa</name>
    <name type="common">Sand rock-cress</name>
    <name type="synonym">Cardaminopsis arenosa</name>
    <dbReference type="NCBI Taxonomy" id="38785"/>
    <lineage>
        <taxon>Eukaryota</taxon>
        <taxon>Viridiplantae</taxon>
        <taxon>Streptophyta</taxon>
        <taxon>Embryophyta</taxon>
        <taxon>Tracheophyta</taxon>
        <taxon>Spermatophyta</taxon>
        <taxon>Magnoliopsida</taxon>
        <taxon>eudicotyledons</taxon>
        <taxon>Gunneridae</taxon>
        <taxon>Pentapetalae</taxon>
        <taxon>rosids</taxon>
        <taxon>malvids</taxon>
        <taxon>Brassicales</taxon>
        <taxon>Brassicaceae</taxon>
        <taxon>Camelineae</taxon>
        <taxon>Arabidopsis</taxon>
    </lineage>
</organism>
<dbReference type="AlphaFoldDB" id="A0A8S1ZVQ0"/>
<evidence type="ECO:0000256" key="7">
    <source>
        <dbReference type="ARBA" id="ARBA00023163"/>
    </source>
</evidence>
<dbReference type="EMBL" id="LR999453">
    <property type="protein sequence ID" value="CAE5967626.1"/>
    <property type="molecule type" value="Genomic_DNA"/>
</dbReference>
<feature type="domain" description="PB1" evidence="13">
    <location>
        <begin position="72"/>
        <end position="157"/>
    </location>
</feature>
<dbReference type="GO" id="GO:0009630">
    <property type="term" value="P:gravitropism"/>
    <property type="evidence" value="ECO:0007669"/>
    <property type="project" value="UniProtKB-ARBA"/>
</dbReference>
<dbReference type="GO" id="GO:0000228">
    <property type="term" value="C:nuclear chromosome"/>
    <property type="evidence" value="ECO:0007669"/>
    <property type="project" value="InterPro"/>
</dbReference>
<dbReference type="GO" id="GO:0006338">
    <property type="term" value="P:chromatin remodeling"/>
    <property type="evidence" value="ECO:0007669"/>
    <property type="project" value="InterPro"/>
</dbReference>
<keyword evidence="6 11" id="KW-0805">Transcription regulation</keyword>
<reference evidence="14" key="1">
    <citation type="submission" date="2021-01" db="EMBL/GenBank/DDBJ databases">
        <authorList>
            <person name="Bezrukov I."/>
        </authorList>
    </citation>
    <scope>NUCLEOTIDE SEQUENCE</scope>
</reference>
<feature type="region of interest" description="Disordered" evidence="12">
    <location>
        <begin position="1"/>
        <end position="49"/>
    </location>
</feature>
<keyword evidence="7 11" id="KW-0804">Transcription</keyword>
<keyword evidence="8 11" id="KW-0539">Nucleus</keyword>
<evidence type="ECO:0000256" key="1">
    <source>
        <dbReference type="ARBA" id="ARBA00004123"/>
    </source>
</evidence>
<dbReference type="SUPFAM" id="SSF54277">
    <property type="entry name" value="CAD &amp; PB1 domains"/>
    <property type="match status" value="1"/>
</dbReference>
<name>A0A8S1ZVQ0_ARAAE</name>
<proteinExistence type="inferred from homology"/>
<dbReference type="PROSITE" id="PS51745">
    <property type="entry name" value="PB1"/>
    <property type="match status" value="1"/>
</dbReference>
<dbReference type="PANTHER" id="PTHR10019">
    <property type="entry name" value="SNF5"/>
    <property type="match status" value="1"/>
</dbReference>
<evidence type="ECO:0000256" key="11">
    <source>
        <dbReference type="RuleBase" id="RU004549"/>
    </source>
</evidence>
<evidence type="ECO:0000313" key="14">
    <source>
        <dbReference type="EMBL" id="CAE5967626.1"/>
    </source>
</evidence>
<evidence type="ECO:0000256" key="2">
    <source>
        <dbReference type="ARBA" id="ARBA00006728"/>
    </source>
</evidence>
<comment type="function">
    <text evidence="10">Aux/IAA proteins are short-lived transcriptional factors that function as repressors of early auxin response genes at low auxin concentrations. Repression is thought to result from the interaction with auxin response factors (ARFs), proteins that bind to the auxin-responsive promoter element (AuxRE). Formation of heterodimers with ARF proteins may alter their ability to modulate early auxin response genes expression.</text>
</comment>
<dbReference type="InterPro" id="IPR006939">
    <property type="entry name" value="SNF5"/>
</dbReference>